<dbReference type="Proteomes" id="UP000198517">
    <property type="component" value="Unassembled WGS sequence"/>
</dbReference>
<sequence length="27" mass="3150">RDIKTAQKLREKLKKLGVSFDEICTDN</sequence>
<name>A0A1G6ZUA9_9FLAO</name>
<keyword evidence="4" id="KW-1185">Reference proteome</keyword>
<protein>
    <submittedName>
        <fullName evidence="2">Insertion element IS1 protein InsB</fullName>
    </submittedName>
</protein>
<proteinExistence type="predicted"/>
<evidence type="ECO:0000313" key="4">
    <source>
        <dbReference type="Proteomes" id="UP000198517"/>
    </source>
</evidence>
<evidence type="ECO:0000313" key="2">
    <source>
        <dbReference type="EMBL" id="SDE06132.1"/>
    </source>
</evidence>
<dbReference type="EMBL" id="FNAS01000001">
    <property type="protein sequence ID" value="SDD84412.1"/>
    <property type="molecule type" value="Genomic_DNA"/>
</dbReference>
<organism evidence="2 4">
    <name type="scientific">Riemerella columbipharyngis</name>
    <dbReference type="NCBI Taxonomy" id="1071918"/>
    <lineage>
        <taxon>Bacteria</taxon>
        <taxon>Pseudomonadati</taxon>
        <taxon>Bacteroidota</taxon>
        <taxon>Flavobacteriia</taxon>
        <taxon>Flavobacteriales</taxon>
        <taxon>Weeksellaceae</taxon>
        <taxon>Riemerella</taxon>
    </lineage>
</organism>
<dbReference type="AlphaFoldDB" id="A0A1G6ZUA9"/>
<dbReference type="EMBL" id="FNAS01000002">
    <property type="protein sequence ID" value="SDE06132.1"/>
    <property type="molecule type" value="Genomic_DNA"/>
</dbReference>
<feature type="non-terminal residue" evidence="2">
    <location>
        <position position="1"/>
    </location>
</feature>
<accession>A0A1G6ZUA9</accession>
<evidence type="ECO:0000313" key="3">
    <source>
        <dbReference type="EMBL" id="SDE55022.1"/>
    </source>
</evidence>
<gene>
    <name evidence="1" type="ORF">SAMN05421544_1011</name>
    <name evidence="2" type="ORF">SAMN05421544_102213</name>
    <name evidence="3" type="ORF">SAMN05421544_11260</name>
</gene>
<dbReference type="EMBL" id="FNAS01000012">
    <property type="protein sequence ID" value="SDE55022.1"/>
    <property type="molecule type" value="Genomic_DNA"/>
</dbReference>
<reference evidence="2 4" key="1">
    <citation type="submission" date="2016-10" db="EMBL/GenBank/DDBJ databases">
        <authorList>
            <person name="de Groot N.N."/>
        </authorList>
    </citation>
    <scope>NUCLEOTIDE SEQUENCE [LARGE SCALE GENOMIC DNA]</scope>
    <source>
        <strain evidence="2 4">DSM 24015</strain>
    </source>
</reference>
<dbReference type="STRING" id="1071918.SAMN05421544_1011"/>
<evidence type="ECO:0000313" key="1">
    <source>
        <dbReference type="EMBL" id="SDD84412.1"/>
    </source>
</evidence>